<evidence type="ECO:0000313" key="3">
    <source>
        <dbReference type="Proteomes" id="UP000001203"/>
    </source>
</evidence>
<keyword evidence="1" id="KW-1133">Transmembrane helix</keyword>
<dbReference type="PANTHER" id="PTHR38468:SF1">
    <property type="entry name" value="SLL0939 PROTEIN"/>
    <property type="match status" value="1"/>
</dbReference>
<name>B1WNN5_CROS5</name>
<dbReference type="KEGG" id="cyt:cce_2114"/>
<accession>B1WNN5</accession>
<dbReference type="STRING" id="43989.cce_2114"/>
<dbReference type="InterPro" id="IPR012427">
    <property type="entry name" value="DUF1622"/>
</dbReference>
<evidence type="ECO:0008006" key="4">
    <source>
        <dbReference type="Google" id="ProtNLM"/>
    </source>
</evidence>
<evidence type="ECO:0000313" key="2">
    <source>
        <dbReference type="EMBL" id="ACB51464.1"/>
    </source>
</evidence>
<sequence length="123" mass="14063">MELFEHIEGALQHWVTLFRLILESVSVLCVVLGLLSGIRCVIMNFRFRSFPFLEVRLRFGSWLALALEFQLGSDVLSTTIAPSFQALGKLGAIAVIRTFLNYFLTQELEAEQRLKERKRSSNV</sequence>
<keyword evidence="3" id="KW-1185">Reference proteome</keyword>
<keyword evidence="1" id="KW-0472">Membrane</keyword>
<feature type="transmembrane region" description="Helical" evidence="1">
    <location>
        <begin position="20"/>
        <end position="42"/>
    </location>
</feature>
<dbReference type="eggNOG" id="COG4828">
    <property type="taxonomic scope" value="Bacteria"/>
</dbReference>
<gene>
    <name evidence="2" type="ordered locus">cce_2114</name>
</gene>
<dbReference type="RefSeq" id="WP_009546867.1">
    <property type="nucleotide sequence ID" value="NC_010546.1"/>
</dbReference>
<dbReference type="HOGENOM" id="CLU_136765_1_0_3"/>
<keyword evidence="1" id="KW-0812">Transmembrane</keyword>
<dbReference type="OrthoDB" id="9812897at2"/>
<reference evidence="2 3" key="1">
    <citation type="journal article" date="2008" name="Proc. Natl. Acad. Sci. U.S.A.">
        <title>The genome of Cyanothece 51142, a unicellular diazotrophic cyanobacterium important in the marine nitrogen cycle.</title>
        <authorList>
            <person name="Welsh E.A."/>
            <person name="Liberton M."/>
            <person name="Stoeckel J."/>
            <person name="Loh T."/>
            <person name="Elvitigala T."/>
            <person name="Wang C."/>
            <person name="Wollam A."/>
            <person name="Fulton R.S."/>
            <person name="Clifton S.W."/>
            <person name="Jacobs J.M."/>
            <person name="Aurora R."/>
            <person name="Ghosh B.K."/>
            <person name="Sherman L.A."/>
            <person name="Smith R.D."/>
            <person name="Wilson R.K."/>
            <person name="Pakrasi H.B."/>
        </authorList>
    </citation>
    <scope>NUCLEOTIDE SEQUENCE [LARGE SCALE GENOMIC DNA]</scope>
    <source>
        <strain evidence="3">ATCC 51142 / BH68</strain>
    </source>
</reference>
<dbReference type="EMBL" id="CP000806">
    <property type="protein sequence ID" value="ACB51464.1"/>
    <property type="molecule type" value="Genomic_DNA"/>
</dbReference>
<dbReference type="AlphaFoldDB" id="B1WNN5"/>
<protein>
    <recommendedName>
        <fullName evidence="4">DUF1622 domain-containing protein</fullName>
    </recommendedName>
</protein>
<proteinExistence type="predicted"/>
<dbReference type="Proteomes" id="UP000001203">
    <property type="component" value="Chromosome circular"/>
</dbReference>
<dbReference type="PANTHER" id="PTHR38468">
    <property type="entry name" value="SLL0939 PROTEIN"/>
    <property type="match status" value="1"/>
</dbReference>
<evidence type="ECO:0000256" key="1">
    <source>
        <dbReference type="SAM" id="Phobius"/>
    </source>
</evidence>
<organism evidence="2 3">
    <name type="scientific">Crocosphaera subtropica (strain ATCC 51142 / BH68)</name>
    <name type="common">Cyanothece sp. (strain ATCC 51142)</name>
    <dbReference type="NCBI Taxonomy" id="43989"/>
    <lineage>
        <taxon>Bacteria</taxon>
        <taxon>Bacillati</taxon>
        <taxon>Cyanobacteriota</taxon>
        <taxon>Cyanophyceae</taxon>
        <taxon>Oscillatoriophycideae</taxon>
        <taxon>Chroococcales</taxon>
        <taxon>Aphanothecaceae</taxon>
        <taxon>Crocosphaera</taxon>
        <taxon>Crocosphaera subtropica</taxon>
    </lineage>
</organism>
<dbReference type="Pfam" id="PF07784">
    <property type="entry name" value="DUF1622"/>
    <property type="match status" value="1"/>
</dbReference>